<gene>
    <name evidence="2" type="ORF">DY245_16080</name>
</gene>
<name>A0A371Q3K9_STRIH</name>
<proteinExistence type="predicted"/>
<reference evidence="2 3" key="1">
    <citation type="submission" date="2018-08" db="EMBL/GenBank/DDBJ databases">
        <title>Streptomyces NEAU-D10 sp. nov., a novel Actinomycete isolated from soil.</title>
        <authorList>
            <person name="Jin L."/>
        </authorList>
    </citation>
    <scope>NUCLEOTIDE SEQUENCE [LARGE SCALE GENOMIC DNA]</scope>
    <source>
        <strain evidence="2 3">NEAU-D10</strain>
    </source>
</reference>
<accession>A0A371Q3K9</accession>
<sequence length="193" mass="20593">MDRPMLNSPRQFFRNVVVRARPNQVGIPVVRCHAPRKAAPSHREASNGSTVPAFSPAEPAGEPYQEEGITNMRGIRRLAVASATVALSAGLLLTPTASADAQPSSINDCGQGWMCLWTGKNFSGRKMQYRDAGRWQNLPAQAFSYYDNRGDDAAVAPGSGGSGGKTCVDGHSRNSYAHSGVKSVYLAHTGDNC</sequence>
<dbReference type="EMBL" id="QUAC01000127">
    <property type="protein sequence ID" value="REK89290.1"/>
    <property type="molecule type" value="Genomic_DNA"/>
</dbReference>
<comment type="caution">
    <text evidence="2">The sequence shown here is derived from an EMBL/GenBank/DDBJ whole genome shotgun (WGS) entry which is preliminary data.</text>
</comment>
<evidence type="ECO:0000313" key="3">
    <source>
        <dbReference type="Proteomes" id="UP000262477"/>
    </source>
</evidence>
<feature type="region of interest" description="Disordered" evidence="1">
    <location>
        <begin position="36"/>
        <end position="60"/>
    </location>
</feature>
<evidence type="ECO:0000256" key="1">
    <source>
        <dbReference type="SAM" id="MobiDB-lite"/>
    </source>
</evidence>
<keyword evidence="3" id="KW-1185">Reference proteome</keyword>
<dbReference type="AlphaFoldDB" id="A0A371Q3K9"/>
<dbReference type="Proteomes" id="UP000262477">
    <property type="component" value="Unassembled WGS sequence"/>
</dbReference>
<evidence type="ECO:0000313" key="2">
    <source>
        <dbReference type="EMBL" id="REK89290.1"/>
    </source>
</evidence>
<organism evidence="2 3">
    <name type="scientific">Streptomyces inhibens</name>
    <dbReference type="NCBI Taxonomy" id="2293571"/>
    <lineage>
        <taxon>Bacteria</taxon>
        <taxon>Bacillati</taxon>
        <taxon>Actinomycetota</taxon>
        <taxon>Actinomycetes</taxon>
        <taxon>Kitasatosporales</taxon>
        <taxon>Streptomycetaceae</taxon>
        <taxon>Streptomyces</taxon>
    </lineage>
</organism>
<evidence type="ECO:0008006" key="4">
    <source>
        <dbReference type="Google" id="ProtNLM"/>
    </source>
</evidence>
<protein>
    <recommendedName>
        <fullName evidence="4">Peptidase inhibitor family I36 protein</fullName>
    </recommendedName>
</protein>